<accession>A0A6L9S308</accession>
<sequence length="136" mass="14683">MQHDEFIGHVQHRAQLSSRGDAERATRATLETLGERVTGGLATNLAAQLPEEIGEHLRRTVPFGADDAPGERFEADEFIRRVAARSTTDEPQAAYLARVVFEVTDEATQGSVTSKVAETLPDDIRSLITAGSSGHA</sequence>
<dbReference type="Pfam" id="PF10025">
    <property type="entry name" value="DUF2267"/>
    <property type="match status" value="1"/>
</dbReference>
<dbReference type="InterPro" id="IPR018727">
    <property type="entry name" value="DUF2267"/>
</dbReference>
<keyword evidence="3" id="KW-1185">Reference proteome</keyword>
<organism evidence="2 3">
    <name type="scientific">Phytoactinopolyspora halotolerans</name>
    <dbReference type="NCBI Taxonomy" id="1981512"/>
    <lineage>
        <taxon>Bacteria</taxon>
        <taxon>Bacillati</taxon>
        <taxon>Actinomycetota</taxon>
        <taxon>Actinomycetes</taxon>
        <taxon>Jiangellales</taxon>
        <taxon>Jiangellaceae</taxon>
        <taxon>Phytoactinopolyspora</taxon>
    </lineage>
</organism>
<gene>
    <name evidence="2" type="ORF">G1H10_04610</name>
</gene>
<feature type="region of interest" description="Disordered" evidence="1">
    <location>
        <begin position="1"/>
        <end position="24"/>
    </location>
</feature>
<dbReference type="RefSeq" id="WP_163733423.1">
    <property type="nucleotide sequence ID" value="NZ_JAAGOA010000003.1"/>
</dbReference>
<proteinExistence type="predicted"/>
<reference evidence="2 3" key="1">
    <citation type="submission" date="2020-02" db="EMBL/GenBank/DDBJ databases">
        <authorList>
            <person name="Li X.-J."/>
            <person name="Han X.-M."/>
        </authorList>
    </citation>
    <scope>NUCLEOTIDE SEQUENCE [LARGE SCALE GENOMIC DNA]</scope>
    <source>
        <strain evidence="2 3">CCTCC AB 2017055</strain>
    </source>
</reference>
<dbReference type="AlphaFoldDB" id="A0A6L9S308"/>
<dbReference type="EMBL" id="JAAGOA010000003">
    <property type="protein sequence ID" value="NED99442.1"/>
    <property type="molecule type" value="Genomic_DNA"/>
</dbReference>
<evidence type="ECO:0000313" key="3">
    <source>
        <dbReference type="Proteomes" id="UP000475214"/>
    </source>
</evidence>
<dbReference type="Proteomes" id="UP000475214">
    <property type="component" value="Unassembled WGS sequence"/>
</dbReference>
<protein>
    <submittedName>
        <fullName evidence="2">DUF2267 domain-containing protein</fullName>
    </submittedName>
</protein>
<comment type="caution">
    <text evidence="2">The sequence shown here is derived from an EMBL/GenBank/DDBJ whole genome shotgun (WGS) entry which is preliminary data.</text>
</comment>
<evidence type="ECO:0000256" key="1">
    <source>
        <dbReference type="SAM" id="MobiDB-lite"/>
    </source>
</evidence>
<evidence type="ECO:0000313" key="2">
    <source>
        <dbReference type="EMBL" id="NED99442.1"/>
    </source>
</evidence>
<name>A0A6L9S308_9ACTN</name>
<dbReference type="InterPro" id="IPR038282">
    <property type="entry name" value="DUF2267_sf"/>
</dbReference>
<dbReference type="Gene3D" id="1.10.490.110">
    <property type="entry name" value="Uncharacterized conserved protein DUF2267"/>
    <property type="match status" value="1"/>
</dbReference>